<dbReference type="Pfam" id="PF06723">
    <property type="entry name" value="MreB_Mbl"/>
    <property type="match status" value="1"/>
</dbReference>
<evidence type="ECO:0000256" key="4">
    <source>
        <dbReference type="ARBA" id="ARBA00022960"/>
    </source>
</evidence>
<name>A0A0H3U7P9_9BACT</name>
<dbReference type="EMBL" id="KF540234">
    <property type="protein sequence ID" value="AIF26481.1"/>
    <property type="molecule type" value="Genomic_DNA"/>
</dbReference>
<sequence length="341" mass="37044">MAFSFLNQELAIDLGTANTIIYQNGQIVLDEPSIVAIDNNSGKCLALGQRAKLMHEKVNPGMRTIRPLRDGVIADFNAAEMMIRGFIKQVGSKHHSLFTPNIKVVIGIPSGSTEVEIRAVRDSSEHAGGRDVFLIYEPMAAALGIGLNVEAPEGNMVVDIGGGTTEIAVISLGGLVQQDSIRTAGDVFTNDIQYYLRQQHNIKVGEITAEKIKIAVGAVISELDEEEPEPFIVRGPNLMTAHPVEATVTHHEIAHCLDKSIAKIETSILHVLENTPPELYSDIVENGIYLSGGGSLLRGLAKRLTDKVNIKFHVAEDPLHAVARGTCDALKHTDQYTFLMR</sequence>
<dbReference type="NCBIfam" id="TIGR00904">
    <property type="entry name" value="mreB"/>
    <property type="match status" value="1"/>
</dbReference>
<dbReference type="NCBIfam" id="NF010539">
    <property type="entry name" value="PRK13927.1"/>
    <property type="match status" value="1"/>
</dbReference>
<feature type="binding site" evidence="6">
    <location>
        <begin position="162"/>
        <end position="164"/>
    </location>
    <ligand>
        <name>ATP</name>
        <dbReference type="ChEBI" id="CHEBI:30616"/>
    </ligand>
</feature>
<comment type="subcellular location">
    <subcellularLocation>
        <location evidence="6">Cytoplasm</location>
    </subcellularLocation>
    <text evidence="6">Membrane-associated.</text>
</comment>
<dbReference type="GO" id="GO:0005524">
    <property type="term" value="F:ATP binding"/>
    <property type="evidence" value="ECO:0007669"/>
    <property type="project" value="UniProtKB-KW"/>
</dbReference>
<keyword evidence="2 6" id="KW-0547">Nucleotide-binding</keyword>
<comment type="subunit">
    <text evidence="6">Forms polymers.</text>
</comment>
<reference evidence="7" key="1">
    <citation type="submission" date="2013-08" db="EMBL/GenBank/DDBJ databases">
        <title>Comparison of modified E. coli strains.</title>
        <authorList>
            <person name="Juergensen J."/>
            <person name="Bonge A."/>
            <person name="Streit W.R."/>
        </authorList>
    </citation>
    <scope>NUCLEOTIDE SEQUENCE</scope>
</reference>
<dbReference type="GO" id="GO:0000902">
    <property type="term" value="P:cell morphogenesis"/>
    <property type="evidence" value="ECO:0007669"/>
    <property type="project" value="InterPro"/>
</dbReference>
<dbReference type="PRINTS" id="PR01652">
    <property type="entry name" value="SHAPEPROTEIN"/>
</dbReference>
<dbReference type="PANTHER" id="PTHR42749">
    <property type="entry name" value="CELL SHAPE-DETERMINING PROTEIN MREB"/>
    <property type="match status" value="1"/>
</dbReference>
<dbReference type="Gene3D" id="3.30.420.40">
    <property type="match status" value="3"/>
</dbReference>
<dbReference type="SUPFAM" id="SSF53067">
    <property type="entry name" value="Actin-like ATPase domain"/>
    <property type="match status" value="2"/>
</dbReference>
<evidence type="ECO:0000256" key="6">
    <source>
        <dbReference type="HAMAP-Rule" id="MF_02207"/>
    </source>
</evidence>
<dbReference type="InterPro" id="IPR056546">
    <property type="entry name" value="MreB_MamK-like"/>
</dbReference>
<dbReference type="GO" id="GO:0005737">
    <property type="term" value="C:cytoplasm"/>
    <property type="evidence" value="ECO:0007669"/>
    <property type="project" value="UniProtKB-SubCell"/>
</dbReference>
<dbReference type="InterPro" id="IPR004753">
    <property type="entry name" value="MreB"/>
</dbReference>
<organism evidence="7">
    <name type="scientific">uncultured bacterium fosmid pJB28H11</name>
    <dbReference type="NCBI Taxonomy" id="1478062"/>
    <lineage>
        <taxon>Bacteria</taxon>
        <taxon>environmental samples</taxon>
    </lineage>
</organism>
<feature type="binding site" evidence="6">
    <location>
        <begin position="293"/>
        <end position="296"/>
    </location>
    <ligand>
        <name>ATP</name>
        <dbReference type="ChEBI" id="CHEBI:30616"/>
    </ligand>
</feature>
<evidence type="ECO:0000256" key="1">
    <source>
        <dbReference type="ARBA" id="ARBA00022490"/>
    </source>
</evidence>
<proteinExistence type="inferred from homology"/>
<dbReference type="HAMAP" id="MF_02207">
    <property type="entry name" value="MreB"/>
    <property type="match status" value="1"/>
</dbReference>
<evidence type="ECO:0000256" key="3">
    <source>
        <dbReference type="ARBA" id="ARBA00022840"/>
    </source>
</evidence>
<protein>
    <recommendedName>
        <fullName evidence="6">Cell shape-determining protein MreB</fullName>
    </recommendedName>
</protein>
<accession>A0A0H3U7P9</accession>
<comment type="function">
    <text evidence="6">Forms membrane-associated dynamic filaments that are essential for cell shape determination. Acts by regulating cell wall synthesis and cell elongation, and thus cell shape. A feedback loop between cell geometry and MreB localization may maintain elongated cell shape by targeting cell wall growth to regions of negative cell wall curvature.</text>
</comment>
<gene>
    <name evidence="6" type="primary">mreB</name>
</gene>
<dbReference type="CDD" id="cd10225">
    <property type="entry name" value="ASKHA_NBD_MreB-like"/>
    <property type="match status" value="1"/>
</dbReference>
<keyword evidence="4 6" id="KW-0133">Cell shape</keyword>
<dbReference type="InterPro" id="IPR043129">
    <property type="entry name" value="ATPase_NBD"/>
</dbReference>
<comment type="similarity">
    <text evidence="5 6">Belongs to the FtsA/MreB family.</text>
</comment>
<dbReference type="GO" id="GO:0008360">
    <property type="term" value="P:regulation of cell shape"/>
    <property type="evidence" value="ECO:0007669"/>
    <property type="project" value="UniProtKB-UniRule"/>
</dbReference>
<keyword evidence="1 6" id="KW-0963">Cytoplasm</keyword>
<feature type="binding site" evidence="6">
    <location>
        <begin position="210"/>
        <end position="213"/>
    </location>
    <ligand>
        <name>ATP</name>
        <dbReference type="ChEBI" id="CHEBI:30616"/>
    </ligand>
</feature>
<dbReference type="AlphaFoldDB" id="A0A0H3U7P9"/>
<keyword evidence="3 6" id="KW-0067">ATP-binding</keyword>
<dbReference type="PANTHER" id="PTHR42749:SF1">
    <property type="entry name" value="CELL SHAPE-DETERMINING PROTEIN MREB"/>
    <property type="match status" value="1"/>
</dbReference>
<evidence type="ECO:0000256" key="2">
    <source>
        <dbReference type="ARBA" id="ARBA00022741"/>
    </source>
</evidence>
<feature type="binding site" evidence="6">
    <location>
        <begin position="16"/>
        <end position="18"/>
    </location>
    <ligand>
        <name>ATP</name>
        <dbReference type="ChEBI" id="CHEBI:30616"/>
    </ligand>
</feature>
<evidence type="ECO:0000256" key="5">
    <source>
        <dbReference type="ARBA" id="ARBA00023458"/>
    </source>
</evidence>
<evidence type="ECO:0000313" key="7">
    <source>
        <dbReference type="EMBL" id="AIF26481.1"/>
    </source>
</evidence>